<dbReference type="GO" id="GO:0051536">
    <property type="term" value="F:iron-sulfur cluster binding"/>
    <property type="evidence" value="ECO:0007669"/>
    <property type="project" value="UniProtKB-KW"/>
</dbReference>
<comment type="similarity">
    <text evidence="2">Belongs to the prokaryotic molybdopterin-containing oxidoreductase family.</text>
</comment>
<keyword evidence="6" id="KW-0408">Iron</keyword>
<dbReference type="GO" id="GO:0016491">
    <property type="term" value="F:oxidoreductase activity"/>
    <property type="evidence" value="ECO:0007669"/>
    <property type="project" value="UniProtKB-KW"/>
</dbReference>
<protein>
    <submittedName>
        <fullName evidence="10">Molybdopterin dinucleotide binding domain protein</fullName>
    </submittedName>
</protein>
<evidence type="ECO:0000313" key="11">
    <source>
        <dbReference type="Proteomes" id="UP000016608"/>
    </source>
</evidence>
<keyword evidence="3" id="KW-0500">Molybdenum</keyword>
<dbReference type="Gene3D" id="3.40.228.10">
    <property type="entry name" value="Dimethylsulfoxide Reductase, domain 2"/>
    <property type="match status" value="1"/>
</dbReference>
<dbReference type="InterPro" id="IPR009010">
    <property type="entry name" value="Asp_de-COase-like_dom_sf"/>
</dbReference>
<dbReference type="Pfam" id="PF01568">
    <property type="entry name" value="Molydop_binding"/>
    <property type="match status" value="1"/>
</dbReference>
<evidence type="ECO:0000256" key="5">
    <source>
        <dbReference type="ARBA" id="ARBA00023002"/>
    </source>
</evidence>
<accession>U2QQJ3</accession>
<evidence type="ECO:0000256" key="6">
    <source>
        <dbReference type="ARBA" id="ARBA00023004"/>
    </source>
</evidence>
<dbReference type="Proteomes" id="UP000016608">
    <property type="component" value="Unassembled WGS sequence"/>
</dbReference>
<dbReference type="GO" id="GO:0043546">
    <property type="term" value="F:molybdopterin cofactor binding"/>
    <property type="evidence" value="ECO:0007669"/>
    <property type="project" value="InterPro"/>
</dbReference>
<evidence type="ECO:0000256" key="1">
    <source>
        <dbReference type="ARBA" id="ARBA00001942"/>
    </source>
</evidence>
<proteinExistence type="inferred from homology"/>
<dbReference type="PANTHER" id="PTHR43742:SF6">
    <property type="entry name" value="OXIDOREDUCTASE YYAE-RELATED"/>
    <property type="match status" value="1"/>
</dbReference>
<dbReference type="SUPFAM" id="SSF50692">
    <property type="entry name" value="ADC-like"/>
    <property type="match status" value="1"/>
</dbReference>
<feature type="domain" description="Molybdopterin dinucleotide-binding" evidence="9">
    <location>
        <begin position="398"/>
        <end position="501"/>
    </location>
</feature>
<dbReference type="GO" id="GO:0046872">
    <property type="term" value="F:metal ion binding"/>
    <property type="evidence" value="ECO:0007669"/>
    <property type="project" value="UniProtKB-KW"/>
</dbReference>
<evidence type="ECO:0000256" key="2">
    <source>
        <dbReference type="ARBA" id="ARBA00010312"/>
    </source>
</evidence>
<dbReference type="HOGENOM" id="CLU_000422_13_3_9"/>
<dbReference type="InterPro" id="IPR006656">
    <property type="entry name" value="Mopterin_OxRdtase"/>
</dbReference>
<keyword evidence="5" id="KW-0560">Oxidoreductase</keyword>
<gene>
    <name evidence="10" type="ORF">HMPREF0373_02377</name>
</gene>
<reference evidence="10 11" key="1">
    <citation type="submission" date="2013-06" db="EMBL/GenBank/DDBJ databases">
        <authorList>
            <person name="Weinstock G."/>
            <person name="Sodergren E."/>
            <person name="Lobos E.A."/>
            <person name="Fulton L."/>
            <person name="Fulton R."/>
            <person name="Courtney L."/>
            <person name="Fronick C."/>
            <person name="O'Laughlin M."/>
            <person name="Godfrey J."/>
            <person name="Wilson R.M."/>
            <person name="Miner T."/>
            <person name="Farmer C."/>
            <person name="Delehaunty K."/>
            <person name="Cordes M."/>
            <person name="Minx P."/>
            <person name="Tomlinson C."/>
            <person name="Chen J."/>
            <person name="Wollam A."/>
            <person name="Pepin K.H."/>
            <person name="Bhonagiri V."/>
            <person name="Zhang X."/>
            <person name="Warren W."/>
            <person name="Mitreva M."/>
            <person name="Mardis E.R."/>
            <person name="Wilson R.K."/>
        </authorList>
    </citation>
    <scope>NUCLEOTIDE SEQUENCE [LARGE SCALE GENOMIC DNA]</scope>
    <source>
        <strain evidence="10 11">ATCC 29099</strain>
    </source>
</reference>
<dbReference type="InterPro" id="IPR006657">
    <property type="entry name" value="MoPterin_dinucl-bd_dom"/>
</dbReference>
<keyword evidence="4" id="KW-0479">Metal-binding</keyword>
<keyword evidence="11" id="KW-1185">Reference proteome</keyword>
<dbReference type="AlphaFoldDB" id="U2QQJ3"/>
<evidence type="ECO:0000259" key="8">
    <source>
        <dbReference type="Pfam" id="PF00384"/>
    </source>
</evidence>
<dbReference type="SUPFAM" id="SSF53706">
    <property type="entry name" value="Formate dehydrogenase/DMSO reductase, domains 1-3"/>
    <property type="match status" value="1"/>
</dbReference>
<evidence type="ECO:0000259" key="9">
    <source>
        <dbReference type="Pfam" id="PF01568"/>
    </source>
</evidence>
<dbReference type="EMBL" id="AWVJ01000143">
    <property type="protein sequence ID" value="ERK43583.1"/>
    <property type="molecule type" value="Genomic_DNA"/>
</dbReference>
<evidence type="ECO:0000256" key="3">
    <source>
        <dbReference type="ARBA" id="ARBA00022505"/>
    </source>
</evidence>
<dbReference type="InterPro" id="IPR006655">
    <property type="entry name" value="Mopterin_OxRdtase_prok_CS"/>
</dbReference>
<dbReference type="eggNOG" id="COG0243">
    <property type="taxonomic scope" value="Bacteria"/>
</dbReference>
<evidence type="ECO:0000313" key="10">
    <source>
        <dbReference type="EMBL" id="ERK43583.1"/>
    </source>
</evidence>
<comment type="cofactor">
    <cofactor evidence="1">
        <name>Mo-bis(molybdopterin guanine dinucleotide)</name>
        <dbReference type="ChEBI" id="CHEBI:60539"/>
    </cofactor>
</comment>
<dbReference type="Gene3D" id="2.40.40.20">
    <property type="match status" value="1"/>
</dbReference>
<dbReference type="PATRIC" id="fig|1256908.3.peg.2189"/>
<dbReference type="CDD" id="cd00508">
    <property type="entry name" value="MopB_CT_Fdh-Nap-like"/>
    <property type="match status" value="1"/>
</dbReference>
<feature type="domain" description="Molybdopterin oxidoreductase" evidence="8">
    <location>
        <begin position="4"/>
        <end position="291"/>
    </location>
</feature>
<sequence>MAPMYQSLKERGVNIISVDPRETVTSQVADLHLKLIPGTDGALALSMGQVIIEENLYDHEFVEKYVYGFEEYRAYVQQFKPEKAAEITGLDADLIRQAARIYAKNSPAAVMFSASPVVHHINGMQNYRAVMCLIALTGNYDILGGNPSRPGPDSPCNEYMGNVKRLNAIEAIGEKEFPAWFDLPCEEAQCSRLADNILEAQPYPIKAVVGFGLNCRMWPEPEHLQKALGTLDFYVNTDLFLSDSSKMADLVLPAASTFERDVVVNGRGGMFFLSEQAIPPLGDAKNDVEIMIGMLNAMHLTDEALGQGYEHYMDYILQPSGLTIQELREHPEGVKGKVIIPPEFKTYEKNGFATPSGKVEFVSQVLERYRDSHGYSGLPEYRDYRQMSGVDQIEYPYILNTGSRKPQFFHSRTYRMPWLANLEQAPLVELHPEDAAALGVEEGEQVKVTSPAGSMCGTAVLCSNGRPGVIHIYHGNPKGEANDLISKDYLDPISGFPGYKSYFCKVEKVVAGA</sequence>
<name>U2QQJ3_EUBRA</name>
<organism evidence="10 11">
    <name type="scientific">Eubacterium ramulus ATCC 29099</name>
    <dbReference type="NCBI Taxonomy" id="1256908"/>
    <lineage>
        <taxon>Bacteria</taxon>
        <taxon>Bacillati</taxon>
        <taxon>Bacillota</taxon>
        <taxon>Clostridia</taxon>
        <taxon>Eubacteriales</taxon>
        <taxon>Eubacteriaceae</taxon>
        <taxon>Eubacterium</taxon>
    </lineage>
</organism>
<comment type="caution">
    <text evidence="10">The sequence shown here is derived from an EMBL/GenBank/DDBJ whole genome shotgun (WGS) entry which is preliminary data.</text>
</comment>
<evidence type="ECO:0000256" key="4">
    <source>
        <dbReference type="ARBA" id="ARBA00022723"/>
    </source>
</evidence>
<dbReference type="PROSITE" id="PS00490">
    <property type="entry name" value="MOLYBDOPTERIN_PROK_2"/>
    <property type="match status" value="1"/>
</dbReference>
<evidence type="ECO:0000256" key="7">
    <source>
        <dbReference type="ARBA" id="ARBA00023014"/>
    </source>
</evidence>
<dbReference type="Pfam" id="PF00384">
    <property type="entry name" value="Molybdopterin"/>
    <property type="match status" value="1"/>
</dbReference>
<dbReference type="Gene3D" id="3.40.50.740">
    <property type="match status" value="1"/>
</dbReference>
<dbReference type="InterPro" id="IPR050612">
    <property type="entry name" value="Prok_Mopterin_Oxidored"/>
</dbReference>
<keyword evidence="7" id="KW-0411">Iron-sulfur</keyword>
<dbReference type="PANTHER" id="PTHR43742">
    <property type="entry name" value="TRIMETHYLAMINE-N-OXIDE REDUCTASE"/>
    <property type="match status" value="1"/>
</dbReference>